<evidence type="ECO:0000313" key="6">
    <source>
        <dbReference type="Proteomes" id="UP001642360"/>
    </source>
</evidence>
<accession>A0ABC8R675</accession>
<keyword evidence="4" id="KW-0539">Nucleus</keyword>
<dbReference type="Proteomes" id="UP001642360">
    <property type="component" value="Unassembled WGS sequence"/>
</dbReference>
<comment type="caution">
    <text evidence="5">The sequence shown here is derived from an EMBL/GenBank/DDBJ whole genome shotgun (WGS) entry which is preliminary data.</text>
</comment>
<name>A0ABC8R675_9AQUA</name>
<sequence>MTSNGVENNSVWSWEKNKAFEIALVIYLDGTVDRWEKIAVTVPGKVVAKVKIHYALLVKDVNGIEASLVEVASSVLTSRAYLASNLVEVPSGSSSTYTMKHGCNAKEIAMCACHLTEAHGVGLGVWS</sequence>
<gene>
    <name evidence="5" type="ORF">ILEXP_LOCUS7683</name>
</gene>
<proteinExistence type="predicted"/>
<evidence type="ECO:0000256" key="2">
    <source>
        <dbReference type="ARBA" id="ARBA00023015"/>
    </source>
</evidence>
<protein>
    <submittedName>
        <fullName evidence="5">Uncharacterized protein</fullName>
    </submittedName>
</protein>
<dbReference type="GO" id="GO:0048262">
    <property type="term" value="P:determination of dorsal/ventral asymmetry"/>
    <property type="evidence" value="ECO:0007669"/>
    <property type="project" value="UniProtKB-ARBA"/>
</dbReference>
<dbReference type="PANTHER" id="PTHR43952">
    <property type="entry name" value="MYB FAMILY TRANSCRIPTION FACTOR-RELATED"/>
    <property type="match status" value="1"/>
</dbReference>
<dbReference type="InterPro" id="IPR009057">
    <property type="entry name" value="Homeodomain-like_sf"/>
</dbReference>
<dbReference type="PANTHER" id="PTHR43952:SF75">
    <property type="entry name" value="PROTEIN RADIALIS-LIKE 6"/>
    <property type="match status" value="1"/>
</dbReference>
<comment type="subcellular location">
    <subcellularLocation>
        <location evidence="1">Nucleus</location>
    </subcellularLocation>
</comment>
<dbReference type="GO" id="GO:0005634">
    <property type="term" value="C:nucleus"/>
    <property type="evidence" value="ECO:0007669"/>
    <property type="project" value="UniProtKB-SubCell"/>
</dbReference>
<evidence type="ECO:0000256" key="4">
    <source>
        <dbReference type="ARBA" id="ARBA00023242"/>
    </source>
</evidence>
<dbReference type="Gene3D" id="1.10.10.60">
    <property type="entry name" value="Homeodomain-like"/>
    <property type="match status" value="1"/>
</dbReference>
<evidence type="ECO:0000313" key="5">
    <source>
        <dbReference type="EMBL" id="CAK9140242.1"/>
    </source>
</evidence>
<keyword evidence="3" id="KW-0804">Transcription</keyword>
<dbReference type="AlphaFoldDB" id="A0ABC8R675"/>
<evidence type="ECO:0000256" key="3">
    <source>
        <dbReference type="ARBA" id="ARBA00023163"/>
    </source>
</evidence>
<dbReference type="InterPro" id="IPR044636">
    <property type="entry name" value="RADIALIS-like"/>
</dbReference>
<evidence type="ECO:0000256" key="1">
    <source>
        <dbReference type="ARBA" id="ARBA00004123"/>
    </source>
</evidence>
<organism evidence="5 6">
    <name type="scientific">Ilex paraguariensis</name>
    <name type="common">yerba mate</name>
    <dbReference type="NCBI Taxonomy" id="185542"/>
    <lineage>
        <taxon>Eukaryota</taxon>
        <taxon>Viridiplantae</taxon>
        <taxon>Streptophyta</taxon>
        <taxon>Embryophyta</taxon>
        <taxon>Tracheophyta</taxon>
        <taxon>Spermatophyta</taxon>
        <taxon>Magnoliopsida</taxon>
        <taxon>eudicotyledons</taxon>
        <taxon>Gunneridae</taxon>
        <taxon>Pentapetalae</taxon>
        <taxon>asterids</taxon>
        <taxon>campanulids</taxon>
        <taxon>Aquifoliales</taxon>
        <taxon>Aquifoliaceae</taxon>
        <taxon>Ilex</taxon>
    </lineage>
</organism>
<dbReference type="GO" id="GO:0009908">
    <property type="term" value="P:flower development"/>
    <property type="evidence" value="ECO:0007669"/>
    <property type="project" value="UniProtKB-ARBA"/>
</dbReference>
<dbReference type="FunFam" id="1.10.10.60:FF:000154">
    <property type="entry name" value="Transcription factor SRM1"/>
    <property type="match status" value="1"/>
</dbReference>
<keyword evidence="2" id="KW-0805">Transcription regulation</keyword>
<dbReference type="SUPFAM" id="SSF46689">
    <property type="entry name" value="Homeodomain-like"/>
    <property type="match status" value="1"/>
</dbReference>
<reference evidence="5 6" key="1">
    <citation type="submission" date="2024-02" db="EMBL/GenBank/DDBJ databases">
        <authorList>
            <person name="Vignale AGUSTIN F."/>
            <person name="Sosa J E."/>
            <person name="Modenutti C."/>
        </authorList>
    </citation>
    <scope>NUCLEOTIDE SEQUENCE [LARGE SCALE GENOMIC DNA]</scope>
</reference>
<dbReference type="EMBL" id="CAUOFW020001025">
    <property type="protein sequence ID" value="CAK9140242.1"/>
    <property type="molecule type" value="Genomic_DNA"/>
</dbReference>
<keyword evidence="6" id="KW-1185">Reference proteome</keyword>